<dbReference type="STRING" id="314278.NB231_07177"/>
<dbReference type="SUPFAM" id="SSF51735">
    <property type="entry name" value="NAD(P)-binding Rossmann-fold domains"/>
    <property type="match status" value="1"/>
</dbReference>
<dbReference type="Pfam" id="PF02254">
    <property type="entry name" value="TrkA_N"/>
    <property type="match status" value="1"/>
</dbReference>
<dbReference type="OrthoDB" id="9776294at2"/>
<reference evidence="2 3" key="1">
    <citation type="submission" date="2006-02" db="EMBL/GenBank/DDBJ databases">
        <authorList>
            <person name="Waterbury J."/>
            <person name="Ferriera S."/>
            <person name="Johnson J."/>
            <person name="Kravitz S."/>
            <person name="Halpern A."/>
            <person name="Remington K."/>
            <person name="Beeson K."/>
            <person name="Tran B."/>
            <person name="Rogers Y.-H."/>
            <person name="Friedman R."/>
            <person name="Venter J.C."/>
        </authorList>
    </citation>
    <scope>NUCLEOTIDE SEQUENCE [LARGE SCALE GENOMIC DNA]</scope>
    <source>
        <strain evidence="2 3">Nb-231</strain>
    </source>
</reference>
<sequence>MGNEVLGVDRDEVRIKAVADQLTHLVIADVRDERALEELGLADYDVAVVAIGDQAVSTYLCGLARAFDFLLA</sequence>
<feature type="domain" description="RCK N-terminal" evidence="1">
    <location>
        <begin position="3"/>
        <end position="66"/>
    </location>
</feature>
<name>A4BUJ5_9GAMM</name>
<keyword evidence="3" id="KW-1185">Reference proteome</keyword>
<comment type="caution">
    <text evidence="2">The sequence shown here is derived from an EMBL/GenBank/DDBJ whole genome shotgun (WGS) entry which is preliminary data.</text>
</comment>
<dbReference type="eggNOG" id="COG0569">
    <property type="taxonomic scope" value="Bacteria"/>
</dbReference>
<evidence type="ECO:0000313" key="3">
    <source>
        <dbReference type="Proteomes" id="UP000003374"/>
    </source>
</evidence>
<accession>A4BUJ5</accession>
<dbReference type="Gene3D" id="3.40.50.720">
    <property type="entry name" value="NAD(P)-binding Rossmann-like Domain"/>
    <property type="match status" value="1"/>
</dbReference>
<dbReference type="InterPro" id="IPR003148">
    <property type="entry name" value="RCK_N"/>
</dbReference>
<protein>
    <submittedName>
        <fullName evidence="2">K+ uptake system component</fullName>
    </submittedName>
</protein>
<dbReference type="GO" id="GO:0006813">
    <property type="term" value="P:potassium ion transport"/>
    <property type="evidence" value="ECO:0007669"/>
    <property type="project" value="InterPro"/>
</dbReference>
<dbReference type="AlphaFoldDB" id="A4BUJ5"/>
<dbReference type="HOGENOM" id="CLU_2718251_0_0_6"/>
<evidence type="ECO:0000259" key="1">
    <source>
        <dbReference type="Pfam" id="PF02254"/>
    </source>
</evidence>
<dbReference type="InterPro" id="IPR036291">
    <property type="entry name" value="NAD(P)-bd_dom_sf"/>
</dbReference>
<dbReference type="Proteomes" id="UP000003374">
    <property type="component" value="Unassembled WGS sequence"/>
</dbReference>
<proteinExistence type="predicted"/>
<evidence type="ECO:0000313" key="2">
    <source>
        <dbReference type="EMBL" id="EAR20561.1"/>
    </source>
</evidence>
<gene>
    <name evidence="2" type="ORF">NB231_07177</name>
</gene>
<dbReference type="EMBL" id="AAOF01000019">
    <property type="protein sequence ID" value="EAR20561.1"/>
    <property type="molecule type" value="Genomic_DNA"/>
</dbReference>
<dbReference type="RefSeq" id="WP_005000906.1">
    <property type="nucleotide sequence ID" value="NZ_CH672427.1"/>
</dbReference>
<organism evidence="2 3">
    <name type="scientific">Nitrococcus mobilis Nb-231</name>
    <dbReference type="NCBI Taxonomy" id="314278"/>
    <lineage>
        <taxon>Bacteria</taxon>
        <taxon>Pseudomonadati</taxon>
        <taxon>Pseudomonadota</taxon>
        <taxon>Gammaproteobacteria</taxon>
        <taxon>Chromatiales</taxon>
        <taxon>Ectothiorhodospiraceae</taxon>
        <taxon>Nitrococcus</taxon>
    </lineage>
</organism>